<proteinExistence type="inferred from homology"/>
<dbReference type="GO" id="GO:1990904">
    <property type="term" value="C:ribonucleoprotein complex"/>
    <property type="evidence" value="ECO:0007669"/>
    <property type="project" value="UniProtKB-KW"/>
</dbReference>
<dbReference type="OrthoDB" id="10259785at2759"/>
<evidence type="ECO:0000256" key="2">
    <source>
        <dbReference type="ARBA" id="ARBA00022980"/>
    </source>
</evidence>
<keyword evidence="3" id="KW-0687">Ribonucleoprotein</keyword>
<keyword evidence="5" id="KW-1185">Reference proteome</keyword>
<accession>A0A212CHC4</accession>
<gene>
    <name evidence="4" type="ORF">Celaphus_00002478</name>
</gene>
<evidence type="ECO:0000256" key="1">
    <source>
        <dbReference type="ARBA" id="ARBA00010528"/>
    </source>
</evidence>
<evidence type="ECO:0000313" key="4">
    <source>
        <dbReference type="EMBL" id="OWK05340.1"/>
    </source>
</evidence>
<dbReference type="InterPro" id="IPR023574">
    <property type="entry name" value="Ribosomal_uL4_dom_sf"/>
</dbReference>
<dbReference type="Proteomes" id="UP000242450">
    <property type="component" value="Chromosome 20"/>
</dbReference>
<dbReference type="InterPro" id="IPR045240">
    <property type="entry name" value="Ribosomal_uL4_euk/arch"/>
</dbReference>
<comment type="caution">
    <text evidence="4">The sequence shown here is derived from an EMBL/GenBank/DDBJ whole genome shotgun (WGS) entry which is preliminary data.</text>
</comment>
<dbReference type="GO" id="GO:0003735">
    <property type="term" value="F:structural constituent of ribosome"/>
    <property type="evidence" value="ECO:0007669"/>
    <property type="project" value="InterPro"/>
</dbReference>
<dbReference type="GO" id="GO:0005840">
    <property type="term" value="C:ribosome"/>
    <property type="evidence" value="ECO:0007669"/>
    <property type="project" value="UniProtKB-KW"/>
</dbReference>
<dbReference type="GO" id="GO:0006412">
    <property type="term" value="P:translation"/>
    <property type="evidence" value="ECO:0007669"/>
    <property type="project" value="InterPro"/>
</dbReference>
<dbReference type="Gene3D" id="3.40.1370.10">
    <property type="match status" value="1"/>
</dbReference>
<evidence type="ECO:0000256" key="3">
    <source>
        <dbReference type="ARBA" id="ARBA00023274"/>
    </source>
</evidence>
<name>A0A212CHC4_CEREH</name>
<keyword evidence="2" id="KW-0689">Ribosomal protein</keyword>
<reference evidence="4 5" key="1">
    <citation type="journal article" date="2018" name="Mol. Genet. Genomics">
        <title>The red deer Cervus elaphus genome CerEla1.0: sequencing, annotating, genes, and chromosomes.</title>
        <authorList>
            <person name="Bana N.A."/>
            <person name="Nyiri A."/>
            <person name="Nagy J."/>
            <person name="Frank K."/>
            <person name="Nagy T."/>
            <person name="Steger V."/>
            <person name="Schiller M."/>
            <person name="Lakatos P."/>
            <person name="Sugar L."/>
            <person name="Horn P."/>
            <person name="Barta E."/>
            <person name="Orosz L."/>
        </authorList>
    </citation>
    <scope>NUCLEOTIDE SEQUENCE [LARGE SCALE GENOMIC DNA]</scope>
    <source>
        <strain evidence="4">Hungarian</strain>
    </source>
</reference>
<organism evidence="4 5">
    <name type="scientific">Cervus elaphus hippelaphus</name>
    <name type="common">European red deer</name>
    <dbReference type="NCBI Taxonomy" id="46360"/>
    <lineage>
        <taxon>Eukaryota</taxon>
        <taxon>Metazoa</taxon>
        <taxon>Chordata</taxon>
        <taxon>Craniata</taxon>
        <taxon>Vertebrata</taxon>
        <taxon>Euteleostomi</taxon>
        <taxon>Mammalia</taxon>
        <taxon>Eutheria</taxon>
        <taxon>Laurasiatheria</taxon>
        <taxon>Artiodactyla</taxon>
        <taxon>Ruminantia</taxon>
        <taxon>Pecora</taxon>
        <taxon>Cervidae</taxon>
        <taxon>Cervinae</taxon>
        <taxon>Cervus</taxon>
    </lineage>
</organism>
<comment type="similarity">
    <text evidence="1">Belongs to the universal ribosomal protein uL4 family.</text>
</comment>
<dbReference type="PANTHER" id="PTHR19431">
    <property type="entry name" value="60S RIBOSOMAL PROTEIN L4"/>
    <property type="match status" value="1"/>
</dbReference>
<sequence>MLAFYPHGLSCTCFTRQRHSYPHCGKLSITWCICCSESHHTLVKKHMSPYVNRGLLFQIALNREQRFGAPVSVLRKGESSGKNVTLTAVVKAPIRPDAVNFVHTNLSKNNRQPYAVSELAVHQTSAESWGTSRAVA</sequence>
<dbReference type="SUPFAM" id="SSF52166">
    <property type="entry name" value="Ribosomal protein L4"/>
    <property type="match status" value="1"/>
</dbReference>
<evidence type="ECO:0000313" key="5">
    <source>
        <dbReference type="Proteomes" id="UP000242450"/>
    </source>
</evidence>
<dbReference type="EMBL" id="MKHE01000020">
    <property type="protein sequence ID" value="OWK05340.1"/>
    <property type="molecule type" value="Genomic_DNA"/>
</dbReference>
<dbReference type="AlphaFoldDB" id="A0A212CHC4"/>
<protein>
    <submittedName>
        <fullName evidence="4">Uncharacterized protein</fullName>
    </submittedName>
</protein>